<evidence type="ECO:0000256" key="1">
    <source>
        <dbReference type="SAM" id="MobiDB-lite"/>
    </source>
</evidence>
<protein>
    <submittedName>
        <fullName evidence="2">Uncharacterized protein</fullName>
    </submittedName>
</protein>
<keyword evidence="3" id="KW-1185">Reference proteome</keyword>
<dbReference type="AlphaFoldDB" id="A0AAV7QLJ6"/>
<evidence type="ECO:0000313" key="2">
    <source>
        <dbReference type="EMBL" id="KAJ1140005.1"/>
    </source>
</evidence>
<feature type="region of interest" description="Disordered" evidence="1">
    <location>
        <begin position="28"/>
        <end position="56"/>
    </location>
</feature>
<sequence length="130" mass="14115">MSTTQGPEESLREGEGAFRAALQKSVNPADACVPPAPLTDVTSTEQMGSSAPPERTPTIAARGFIAEVIFRFPVMHLHLEDVNLFYNMFTSSGVAEPLEPSRGHNTSNVQLLHSYCIHLLLSLATLRCYG</sequence>
<organism evidence="2 3">
    <name type="scientific">Pleurodeles waltl</name>
    <name type="common">Iberian ribbed newt</name>
    <dbReference type="NCBI Taxonomy" id="8319"/>
    <lineage>
        <taxon>Eukaryota</taxon>
        <taxon>Metazoa</taxon>
        <taxon>Chordata</taxon>
        <taxon>Craniata</taxon>
        <taxon>Vertebrata</taxon>
        <taxon>Euteleostomi</taxon>
        <taxon>Amphibia</taxon>
        <taxon>Batrachia</taxon>
        <taxon>Caudata</taxon>
        <taxon>Salamandroidea</taxon>
        <taxon>Salamandridae</taxon>
        <taxon>Pleurodelinae</taxon>
        <taxon>Pleurodeles</taxon>
    </lineage>
</organism>
<name>A0AAV7QLJ6_PLEWA</name>
<proteinExistence type="predicted"/>
<gene>
    <name evidence="2" type="ORF">NDU88_006366</name>
</gene>
<accession>A0AAV7QLJ6</accession>
<comment type="caution">
    <text evidence="2">The sequence shown here is derived from an EMBL/GenBank/DDBJ whole genome shotgun (WGS) entry which is preliminary data.</text>
</comment>
<feature type="compositionally biased region" description="Polar residues" evidence="1">
    <location>
        <begin position="40"/>
        <end position="49"/>
    </location>
</feature>
<evidence type="ECO:0000313" key="3">
    <source>
        <dbReference type="Proteomes" id="UP001066276"/>
    </source>
</evidence>
<dbReference type="EMBL" id="JANPWB010000010">
    <property type="protein sequence ID" value="KAJ1140005.1"/>
    <property type="molecule type" value="Genomic_DNA"/>
</dbReference>
<reference evidence="2" key="1">
    <citation type="journal article" date="2022" name="bioRxiv">
        <title>Sequencing and chromosome-scale assembly of the giantPleurodeles waltlgenome.</title>
        <authorList>
            <person name="Brown T."/>
            <person name="Elewa A."/>
            <person name="Iarovenko S."/>
            <person name="Subramanian E."/>
            <person name="Araus A.J."/>
            <person name="Petzold A."/>
            <person name="Susuki M."/>
            <person name="Suzuki K.-i.T."/>
            <person name="Hayashi T."/>
            <person name="Toyoda A."/>
            <person name="Oliveira C."/>
            <person name="Osipova E."/>
            <person name="Leigh N.D."/>
            <person name="Simon A."/>
            <person name="Yun M.H."/>
        </authorList>
    </citation>
    <scope>NUCLEOTIDE SEQUENCE</scope>
    <source>
        <strain evidence="2">20211129_DDA</strain>
        <tissue evidence="2">Liver</tissue>
    </source>
</reference>
<dbReference type="Proteomes" id="UP001066276">
    <property type="component" value="Chromosome 6"/>
</dbReference>